<evidence type="ECO:0000313" key="3">
    <source>
        <dbReference type="Proteomes" id="UP000515928"/>
    </source>
</evidence>
<sequence length="200" mass="23005">MKLVLVRHGFSVANGKNIYSGWSDVALSEQGIAELKEYRDSYDYPRTDRYYSSDLTRCKDTFKYLFGGKVELDEISPRLREIYFGSYEDQVASEVPVPFMDEFFLNESSTGGETFSSFTYRIMTEVNRIVRDLHENGLDSATLVCHSGVIKCLLIQMQNLPFTDFKVLDAPNGLGYFLDIDYDDKYQSIELKSIKPIEKI</sequence>
<dbReference type="SUPFAM" id="SSF53254">
    <property type="entry name" value="Phosphoglycerate mutase-like"/>
    <property type="match status" value="1"/>
</dbReference>
<dbReference type="EMBL" id="CP060715">
    <property type="protein sequence ID" value="QNN61314.1"/>
    <property type="molecule type" value="Genomic_DNA"/>
</dbReference>
<name>A0A7G9S0D9_9FIRM</name>
<dbReference type="RefSeq" id="WP_187534516.1">
    <property type="nucleotide sequence ID" value="NZ_CBCSHU010000001.1"/>
</dbReference>
<dbReference type="GO" id="GO:0016791">
    <property type="term" value="F:phosphatase activity"/>
    <property type="evidence" value="ECO:0007669"/>
    <property type="project" value="TreeGrafter"/>
</dbReference>
<dbReference type="CDD" id="cd07067">
    <property type="entry name" value="HP_PGM_like"/>
    <property type="match status" value="1"/>
</dbReference>
<reference evidence="2 3" key="1">
    <citation type="submission" date="2020-08" db="EMBL/GenBank/DDBJ databases">
        <title>Genome sequence of Erysipelothrix inopinata DSM 15511T.</title>
        <authorList>
            <person name="Hyun D.-W."/>
            <person name="Bae J.-W."/>
        </authorList>
    </citation>
    <scope>NUCLEOTIDE SEQUENCE [LARGE SCALE GENOMIC DNA]</scope>
    <source>
        <strain evidence="2 3">DSM 15511</strain>
    </source>
</reference>
<evidence type="ECO:0000313" key="2">
    <source>
        <dbReference type="EMBL" id="QNN61314.1"/>
    </source>
</evidence>
<dbReference type="PANTHER" id="PTHR48100:SF1">
    <property type="entry name" value="HISTIDINE PHOSPHATASE FAMILY PROTEIN-RELATED"/>
    <property type="match status" value="1"/>
</dbReference>
<protein>
    <submittedName>
        <fullName evidence="2">Histidine phosphatase family protein</fullName>
    </submittedName>
</protein>
<accession>A0A7G9S0D9</accession>
<dbReference type="Proteomes" id="UP000515928">
    <property type="component" value="Chromosome"/>
</dbReference>
<organism evidence="2 3">
    <name type="scientific">Erysipelothrix inopinata</name>
    <dbReference type="NCBI Taxonomy" id="225084"/>
    <lineage>
        <taxon>Bacteria</taxon>
        <taxon>Bacillati</taxon>
        <taxon>Bacillota</taxon>
        <taxon>Erysipelotrichia</taxon>
        <taxon>Erysipelotrichales</taxon>
        <taxon>Erysipelotrichaceae</taxon>
        <taxon>Erysipelothrix</taxon>
    </lineage>
</organism>
<dbReference type="InterPro" id="IPR029033">
    <property type="entry name" value="His_PPase_superfam"/>
</dbReference>
<dbReference type="Gene3D" id="3.40.50.1240">
    <property type="entry name" value="Phosphoglycerate mutase-like"/>
    <property type="match status" value="1"/>
</dbReference>
<dbReference type="KEGG" id="eio:H9L01_02810"/>
<dbReference type="Pfam" id="PF00300">
    <property type="entry name" value="His_Phos_1"/>
    <property type="match status" value="1"/>
</dbReference>
<gene>
    <name evidence="2" type="ORF">H9L01_02810</name>
</gene>
<dbReference type="GO" id="GO:0005737">
    <property type="term" value="C:cytoplasm"/>
    <property type="evidence" value="ECO:0007669"/>
    <property type="project" value="TreeGrafter"/>
</dbReference>
<feature type="binding site" evidence="1">
    <location>
        <position position="57"/>
    </location>
    <ligand>
        <name>substrate</name>
    </ligand>
</feature>
<feature type="binding site" evidence="1">
    <location>
        <begin position="7"/>
        <end position="14"/>
    </location>
    <ligand>
        <name>substrate</name>
    </ligand>
</feature>
<dbReference type="AlphaFoldDB" id="A0A7G9S0D9"/>
<dbReference type="SMART" id="SM00855">
    <property type="entry name" value="PGAM"/>
    <property type="match status" value="1"/>
</dbReference>
<dbReference type="InterPro" id="IPR050275">
    <property type="entry name" value="PGM_Phosphatase"/>
</dbReference>
<proteinExistence type="predicted"/>
<evidence type="ECO:0000256" key="1">
    <source>
        <dbReference type="PIRSR" id="PIRSR613078-2"/>
    </source>
</evidence>
<dbReference type="InterPro" id="IPR013078">
    <property type="entry name" value="His_Pase_superF_clade-1"/>
</dbReference>
<dbReference type="PANTHER" id="PTHR48100">
    <property type="entry name" value="BROAD-SPECIFICITY PHOSPHATASE YOR283W-RELATED"/>
    <property type="match status" value="1"/>
</dbReference>
<keyword evidence="3" id="KW-1185">Reference proteome</keyword>